<dbReference type="SUPFAM" id="SSF88946">
    <property type="entry name" value="Sigma2 domain of RNA polymerase sigma factors"/>
    <property type="match status" value="1"/>
</dbReference>
<evidence type="ECO:0000256" key="2">
    <source>
        <dbReference type="ARBA" id="ARBA00023015"/>
    </source>
</evidence>
<proteinExistence type="inferred from homology"/>
<dbReference type="InterPro" id="IPR036388">
    <property type="entry name" value="WH-like_DNA-bd_sf"/>
</dbReference>
<organism evidence="7 8">
    <name type="scientific">Sphaerisporangium rufum</name>
    <dbReference type="NCBI Taxonomy" id="1381558"/>
    <lineage>
        <taxon>Bacteria</taxon>
        <taxon>Bacillati</taxon>
        <taxon>Actinomycetota</taxon>
        <taxon>Actinomycetes</taxon>
        <taxon>Streptosporangiales</taxon>
        <taxon>Streptosporangiaceae</taxon>
        <taxon>Sphaerisporangium</taxon>
    </lineage>
</organism>
<dbReference type="GO" id="GO:0016987">
    <property type="term" value="F:sigma factor activity"/>
    <property type="evidence" value="ECO:0007669"/>
    <property type="project" value="UniProtKB-KW"/>
</dbReference>
<feature type="domain" description="RNA polymerase sigma-70 region 2" evidence="6">
    <location>
        <begin position="30"/>
        <end position="95"/>
    </location>
</feature>
<keyword evidence="3" id="KW-0731">Sigma factor</keyword>
<dbReference type="GO" id="GO:0003677">
    <property type="term" value="F:DNA binding"/>
    <property type="evidence" value="ECO:0007669"/>
    <property type="project" value="UniProtKB-KW"/>
</dbReference>
<dbReference type="InterPro" id="IPR039425">
    <property type="entry name" value="RNA_pol_sigma-70-like"/>
</dbReference>
<dbReference type="Gene3D" id="1.10.1740.10">
    <property type="match status" value="1"/>
</dbReference>
<dbReference type="NCBIfam" id="TIGR02937">
    <property type="entry name" value="sigma70-ECF"/>
    <property type="match status" value="1"/>
</dbReference>
<reference evidence="7" key="1">
    <citation type="submission" date="2021-01" db="EMBL/GenBank/DDBJ databases">
        <title>Whole genome shotgun sequence of Sphaerisporangium rufum NBRC 109079.</title>
        <authorList>
            <person name="Komaki H."/>
            <person name="Tamura T."/>
        </authorList>
    </citation>
    <scope>NUCLEOTIDE SEQUENCE</scope>
    <source>
        <strain evidence="7">NBRC 109079</strain>
    </source>
</reference>
<dbReference type="Proteomes" id="UP000655287">
    <property type="component" value="Unassembled WGS sequence"/>
</dbReference>
<dbReference type="Pfam" id="PF04542">
    <property type="entry name" value="Sigma70_r2"/>
    <property type="match status" value="1"/>
</dbReference>
<dbReference type="SUPFAM" id="SSF88659">
    <property type="entry name" value="Sigma3 and sigma4 domains of RNA polymerase sigma factors"/>
    <property type="match status" value="1"/>
</dbReference>
<evidence type="ECO:0000256" key="3">
    <source>
        <dbReference type="ARBA" id="ARBA00023082"/>
    </source>
</evidence>
<comment type="caution">
    <text evidence="7">The sequence shown here is derived from an EMBL/GenBank/DDBJ whole genome shotgun (WGS) entry which is preliminary data.</text>
</comment>
<gene>
    <name evidence="7" type="primary">rpoE_23</name>
    <name evidence="7" type="ORF">Sru01_48230</name>
</gene>
<dbReference type="PANTHER" id="PTHR43133">
    <property type="entry name" value="RNA POLYMERASE ECF-TYPE SIGMA FACTO"/>
    <property type="match status" value="1"/>
</dbReference>
<comment type="similarity">
    <text evidence="1">Belongs to the sigma-70 factor family. ECF subfamily.</text>
</comment>
<dbReference type="InterPro" id="IPR013324">
    <property type="entry name" value="RNA_pol_sigma_r3/r4-like"/>
</dbReference>
<dbReference type="InterPro" id="IPR013325">
    <property type="entry name" value="RNA_pol_sigma_r2"/>
</dbReference>
<protein>
    <submittedName>
        <fullName evidence="7">RNA polymerase sigma factor</fullName>
    </submittedName>
</protein>
<name>A0A919V095_9ACTN</name>
<evidence type="ECO:0000256" key="4">
    <source>
        <dbReference type="ARBA" id="ARBA00023125"/>
    </source>
</evidence>
<evidence type="ECO:0000313" key="7">
    <source>
        <dbReference type="EMBL" id="GII79841.1"/>
    </source>
</evidence>
<sequence>MLTQSNVTDTQSHGMPYELDLLDETAWRDLVDRFGHRMWAVARACGLDTADAADAVQAAWLRLVESLPSIRDPDRVGAWLATTTRHEAVRIGRRRSGDRHAELPAEIPAPDTDPAAAMLTVEDGRRLWAAVDALPEPCRTLLRLVVTVPEAGYAQIARRMAMPIGSVGPTRMRCLRRLRALMGDDR</sequence>
<dbReference type="Gene3D" id="1.10.10.10">
    <property type="entry name" value="Winged helix-like DNA-binding domain superfamily/Winged helix DNA-binding domain"/>
    <property type="match status" value="1"/>
</dbReference>
<evidence type="ECO:0000256" key="5">
    <source>
        <dbReference type="ARBA" id="ARBA00023163"/>
    </source>
</evidence>
<keyword evidence="4" id="KW-0238">DNA-binding</keyword>
<evidence type="ECO:0000259" key="6">
    <source>
        <dbReference type="Pfam" id="PF04542"/>
    </source>
</evidence>
<dbReference type="EMBL" id="BOOU01000064">
    <property type="protein sequence ID" value="GII79841.1"/>
    <property type="molecule type" value="Genomic_DNA"/>
</dbReference>
<evidence type="ECO:0000313" key="8">
    <source>
        <dbReference type="Proteomes" id="UP000655287"/>
    </source>
</evidence>
<dbReference type="InterPro" id="IPR014284">
    <property type="entry name" value="RNA_pol_sigma-70_dom"/>
</dbReference>
<dbReference type="InterPro" id="IPR007627">
    <property type="entry name" value="RNA_pol_sigma70_r2"/>
</dbReference>
<dbReference type="PANTHER" id="PTHR43133:SF8">
    <property type="entry name" value="RNA POLYMERASE SIGMA FACTOR HI_1459-RELATED"/>
    <property type="match status" value="1"/>
</dbReference>
<dbReference type="AlphaFoldDB" id="A0A919V095"/>
<accession>A0A919V095</accession>
<evidence type="ECO:0000256" key="1">
    <source>
        <dbReference type="ARBA" id="ARBA00010641"/>
    </source>
</evidence>
<keyword evidence="2" id="KW-0805">Transcription regulation</keyword>
<keyword evidence="8" id="KW-1185">Reference proteome</keyword>
<keyword evidence="5" id="KW-0804">Transcription</keyword>
<dbReference type="GO" id="GO:0006352">
    <property type="term" value="P:DNA-templated transcription initiation"/>
    <property type="evidence" value="ECO:0007669"/>
    <property type="project" value="InterPro"/>
</dbReference>